<feature type="domain" description="Helicase C-terminal" evidence="4">
    <location>
        <begin position="1"/>
        <end position="138"/>
    </location>
</feature>
<organism evidence="5">
    <name type="scientific">hydrothermal vent metagenome</name>
    <dbReference type="NCBI Taxonomy" id="652676"/>
    <lineage>
        <taxon>unclassified sequences</taxon>
        <taxon>metagenomes</taxon>
        <taxon>ecological metagenomes</taxon>
    </lineage>
</organism>
<keyword evidence="2" id="KW-0067">ATP-binding</keyword>
<dbReference type="Pfam" id="PF00271">
    <property type="entry name" value="Helicase_C"/>
    <property type="match status" value="1"/>
</dbReference>
<dbReference type="Pfam" id="PF18074">
    <property type="entry name" value="PriA_C"/>
    <property type="match status" value="1"/>
</dbReference>
<dbReference type="InterPro" id="IPR001650">
    <property type="entry name" value="Helicase_C-like"/>
</dbReference>
<dbReference type="AlphaFoldDB" id="A0A3B1E7D4"/>
<proteinExistence type="predicted"/>
<dbReference type="GO" id="GO:0003677">
    <property type="term" value="F:DNA binding"/>
    <property type="evidence" value="ECO:0007669"/>
    <property type="project" value="UniProtKB-KW"/>
</dbReference>
<dbReference type="InterPro" id="IPR041236">
    <property type="entry name" value="PriA_C"/>
</dbReference>
<dbReference type="SMART" id="SM00490">
    <property type="entry name" value="HELICc"/>
    <property type="match status" value="1"/>
</dbReference>
<dbReference type="GO" id="GO:0006302">
    <property type="term" value="P:double-strand break repair"/>
    <property type="evidence" value="ECO:0007669"/>
    <property type="project" value="TreeGrafter"/>
</dbReference>
<keyword evidence="5" id="KW-0378">Hydrolase</keyword>
<dbReference type="EMBL" id="UOYO01000027">
    <property type="protein sequence ID" value="VAY87690.1"/>
    <property type="molecule type" value="Genomic_DNA"/>
</dbReference>
<gene>
    <name evidence="5" type="ORF">MNB_ARC-1_317</name>
</gene>
<protein>
    <submittedName>
        <fullName evidence="5">Helicase PriA essential for oriC/DnaA-independent DNA replication</fullName>
    </submittedName>
</protein>
<evidence type="ECO:0000313" key="5">
    <source>
        <dbReference type="EMBL" id="VAY87690.1"/>
    </source>
</evidence>
<name>A0A3B1E7D4_9ZZZZ</name>
<keyword evidence="5" id="KW-0347">Helicase</keyword>
<sequence length="219" mass="25407">MLNNCFPNKIVEKFDRDTIKTNKNLTSILKRFNDNEIDILIGTQMLSKGHDYHNVKLAVILGIDSILNMTSYKSKEKALSLSLQIAGRSGRKGNGEVLIQTKNRNFFDKYLTQNIYEEFLNDELIYRKNLYPPFVRLAKVTFSHKNHTLALKQLNKYVNIFRNLQNNIELIGFGESNIFKIANKYRYELLLRSQDTKALINILHSINTPLASIDMDTLF</sequence>
<dbReference type="SUPFAM" id="SSF52540">
    <property type="entry name" value="P-loop containing nucleoside triphosphate hydrolases"/>
    <property type="match status" value="1"/>
</dbReference>
<dbReference type="GO" id="GO:0006310">
    <property type="term" value="P:DNA recombination"/>
    <property type="evidence" value="ECO:0007669"/>
    <property type="project" value="TreeGrafter"/>
</dbReference>
<accession>A0A3B1E7D4</accession>
<keyword evidence="1" id="KW-0547">Nucleotide-binding</keyword>
<dbReference type="PROSITE" id="PS51194">
    <property type="entry name" value="HELICASE_CTER"/>
    <property type="match status" value="1"/>
</dbReference>
<dbReference type="Gene3D" id="3.40.50.300">
    <property type="entry name" value="P-loop containing nucleotide triphosphate hydrolases"/>
    <property type="match status" value="1"/>
</dbReference>
<evidence type="ECO:0000256" key="2">
    <source>
        <dbReference type="ARBA" id="ARBA00022840"/>
    </source>
</evidence>
<dbReference type="GO" id="GO:0005524">
    <property type="term" value="F:ATP binding"/>
    <property type="evidence" value="ECO:0007669"/>
    <property type="project" value="UniProtKB-KW"/>
</dbReference>
<dbReference type="GO" id="GO:0006270">
    <property type="term" value="P:DNA replication initiation"/>
    <property type="evidence" value="ECO:0007669"/>
    <property type="project" value="TreeGrafter"/>
</dbReference>
<evidence type="ECO:0000256" key="3">
    <source>
        <dbReference type="ARBA" id="ARBA00023125"/>
    </source>
</evidence>
<keyword evidence="3" id="KW-0238">DNA-binding</keyword>
<dbReference type="GO" id="GO:0043138">
    <property type="term" value="F:3'-5' DNA helicase activity"/>
    <property type="evidence" value="ECO:0007669"/>
    <property type="project" value="TreeGrafter"/>
</dbReference>
<dbReference type="PANTHER" id="PTHR30580:SF0">
    <property type="entry name" value="PRIMOSOMAL PROTEIN N"/>
    <property type="match status" value="1"/>
</dbReference>
<evidence type="ECO:0000259" key="4">
    <source>
        <dbReference type="PROSITE" id="PS51194"/>
    </source>
</evidence>
<dbReference type="PANTHER" id="PTHR30580">
    <property type="entry name" value="PRIMOSOMAL PROTEIN N"/>
    <property type="match status" value="1"/>
</dbReference>
<dbReference type="InterPro" id="IPR027417">
    <property type="entry name" value="P-loop_NTPase"/>
</dbReference>
<evidence type="ECO:0000256" key="1">
    <source>
        <dbReference type="ARBA" id="ARBA00022741"/>
    </source>
</evidence>
<reference evidence="5" key="1">
    <citation type="submission" date="2018-10" db="EMBL/GenBank/DDBJ databases">
        <authorList>
            <person name="Aoki K."/>
        </authorList>
    </citation>
    <scope>NUCLEOTIDE SEQUENCE</scope>
</reference>